<reference evidence="1" key="1">
    <citation type="submission" date="2020-11" db="EMBL/GenBank/DDBJ databases">
        <authorList>
            <consortium name="DOE Joint Genome Institute"/>
            <person name="Ahrendt S."/>
            <person name="Riley R."/>
            <person name="Andreopoulos W."/>
            <person name="Labutti K."/>
            <person name="Pangilinan J."/>
            <person name="Ruiz-Duenas F.J."/>
            <person name="Barrasa J.M."/>
            <person name="Sanchez-Garcia M."/>
            <person name="Camarero S."/>
            <person name="Miyauchi S."/>
            <person name="Serrano A."/>
            <person name="Linde D."/>
            <person name="Babiker R."/>
            <person name="Drula E."/>
            <person name="Ayuso-Fernandez I."/>
            <person name="Pacheco R."/>
            <person name="Padilla G."/>
            <person name="Ferreira P."/>
            <person name="Barriuso J."/>
            <person name="Kellner H."/>
            <person name="Castanera R."/>
            <person name="Alfaro M."/>
            <person name="Ramirez L."/>
            <person name="Pisabarro A.G."/>
            <person name="Kuo A."/>
            <person name="Tritt A."/>
            <person name="Lipzen A."/>
            <person name="He G."/>
            <person name="Yan M."/>
            <person name="Ng V."/>
            <person name="Cullen D."/>
            <person name="Martin F."/>
            <person name="Rosso M.-N."/>
            <person name="Henrissat B."/>
            <person name="Hibbett D."/>
            <person name="Martinez A.T."/>
            <person name="Grigoriev I.V."/>
        </authorList>
    </citation>
    <scope>NUCLEOTIDE SEQUENCE</scope>
    <source>
        <strain evidence="1">ATCC 90797</strain>
    </source>
</reference>
<proteinExistence type="predicted"/>
<comment type="caution">
    <text evidence="1">The sequence shown here is derived from an EMBL/GenBank/DDBJ whole genome shotgun (WGS) entry which is preliminary data.</text>
</comment>
<accession>A0A9P6A7M9</accession>
<evidence type="ECO:0000313" key="1">
    <source>
        <dbReference type="EMBL" id="KAF9500638.1"/>
    </source>
</evidence>
<dbReference type="AlphaFoldDB" id="A0A9P6A7M9"/>
<organism evidence="1 2">
    <name type="scientific">Pleurotus eryngii</name>
    <name type="common">Boletus of the steppes</name>
    <dbReference type="NCBI Taxonomy" id="5323"/>
    <lineage>
        <taxon>Eukaryota</taxon>
        <taxon>Fungi</taxon>
        <taxon>Dikarya</taxon>
        <taxon>Basidiomycota</taxon>
        <taxon>Agaricomycotina</taxon>
        <taxon>Agaricomycetes</taxon>
        <taxon>Agaricomycetidae</taxon>
        <taxon>Agaricales</taxon>
        <taxon>Pleurotineae</taxon>
        <taxon>Pleurotaceae</taxon>
        <taxon>Pleurotus</taxon>
    </lineage>
</organism>
<name>A0A9P6A7M9_PLEER</name>
<sequence length="153" mass="16852">MFPIQLANDDLLGLLKRFPKLIHLSLGLHAGDRLEPTLDVTVLSPLIGCCPKMKYLGLHMRVPTDHPLLRPDALATSKPAKSLATICVGTSPFTDNLLPVAVYLSRILPESCRLVGLEELEPLQDMLTTLIQVQKQERTRASKSRSFGRSSLA</sequence>
<dbReference type="OrthoDB" id="2447803at2759"/>
<dbReference type="Proteomes" id="UP000807025">
    <property type="component" value="Unassembled WGS sequence"/>
</dbReference>
<keyword evidence="2" id="KW-1185">Reference proteome</keyword>
<dbReference type="EMBL" id="MU154526">
    <property type="protein sequence ID" value="KAF9500638.1"/>
    <property type="molecule type" value="Genomic_DNA"/>
</dbReference>
<protein>
    <submittedName>
        <fullName evidence="1">Uncharacterized protein</fullName>
    </submittedName>
</protein>
<evidence type="ECO:0000313" key="2">
    <source>
        <dbReference type="Proteomes" id="UP000807025"/>
    </source>
</evidence>
<gene>
    <name evidence="1" type="ORF">BDN71DRAFT_1032266</name>
</gene>